<evidence type="ECO:0000313" key="4">
    <source>
        <dbReference type="EMBL" id="MBX5088319.1"/>
    </source>
</evidence>
<evidence type="ECO:0000256" key="2">
    <source>
        <dbReference type="RuleBase" id="RU003875"/>
    </source>
</evidence>
<evidence type="ECO:0000259" key="3">
    <source>
        <dbReference type="Pfam" id="PF00210"/>
    </source>
</evidence>
<feature type="domain" description="Ferritin/DPS" evidence="3">
    <location>
        <begin position="16"/>
        <end position="155"/>
    </location>
</feature>
<dbReference type="PANTHER" id="PTHR42932:SF3">
    <property type="entry name" value="DNA PROTECTION DURING STARVATION PROTEIN"/>
    <property type="match status" value="1"/>
</dbReference>
<organism evidence="4 5">
    <name type="scientific">Rhizobium lentis</name>
    <dbReference type="NCBI Taxonomy" id="1138194"/>
    <lineage>
        <taxon>Bacteria</taxon>
        <taxon>Pseudomonadati</taxon>
        <taxon>Pseudomonadota</taxon>
        <taxon>Alphaproteobacteria</taxon>
        <taxon>Hyphomicrobiales</taxon>
        <taxon>Rhizobiaceae</taxon>
        <taxon>Rhizobium/Agrobacterium group</taxon>
        <taxon>Rhizobium</taxon>
    </lineage>
</organism>
<dbReference type="PROSITE" id="PS00819">
    <property type="entry name" value="DPS_2"/>
    <property type="match status" value="1"/>
</dbReference>
<accession>A0ABS7IFT1</accession>
<keyword evidence="5" id="KW-1185">Reference proteome</keyword>
<comment type="similarity">
    <text evidence="1 2">Belongs to the Dps family.</text>
</comment>
<name>A0ABS7IFT1_9HYPH</name>
<protein>
    <submittedName>
        <fullName evidence="4">DNA starvation/stationary phase protection protein Dps</fullName>
    </submittedName>
</protein>
<dbReference type="PROSITE" id="PS00818">
    <property type="entry name" value="DPS_1"/>
    <property type="match status" value="1"/>
</dbReference>
<dbReference type="InterPro" id="IPR009078">
    <property type="entry name" value="Ferritin-like_SF"/>
</dbReference>
<gene>
    <name evidence="4" type="primary">dps</name>
    <name evidence="4" type="synonym">pexB</name>
    <name evidence="4" type="ORF">HJB60_03895</name>
</gene>
<evidence type="ECO:0000313" key="5">
    <source>
        <dbReference type="Proteomes" id="UP000770629"/>
    </source>
</evidence>
<dbReference type="InterPro" id="IPR008331">
    <property type="entry name" value="Ferritin_DPS_dom"/>
</dbReference>
<dbReference type="Pfam" id="PF00210">
    <property type="entry name" value="Ferritin"/>
    <property type="match status" value="1"/>
</dbReference>
<dbReference type="PRINTS" id="PR01346">
    <property type="entry name" value="HELNAPAPROT"/>
</dbReference>
<dbReference type="NCBIfam" id="NF006975">
    <property type="entry name" value="PRK09448.1"/>
    <property type="match status" value="1"/>
</dbReference>
<sequence length="157" mass="17259">MTKSILTTNAKTASVDALGTILADTIDLALATKQAHWNISGPRFLFLHEMLDGFRRDLDVHVDAVAERIVQLGEPARGTTQAVALSTRLDAYPIELRGEHNHLRELAERYGLVARKVREAVDQTGAAGDANTSDILTGYSKMLDKCLWFMEAHLQGS</sequence>
<dbReference type="Gene3D" id="1.20.1260.10">
    <property type="match status" value="1"/>
</dbReference>
<proteinExistence type="inferred from homology"/>
<dbReference type="PANTHER" id="PTHR42932">
    <property type="entry name" value="GENERAL STRESS PROTEIN 20U"/>
    <property type="match status" value="1"/>
</dbReference>
<dbReference type="EMBL" id="JABDYF010000001">
    <property type="protein sequence ID" value="MBX5088319.1"/>
    <property type="molecule type" value="Genomic_DNA"/>
</dbReference>
<dbReference type="InterPro" id="IPR023188">
    <property type="entry name" value="DPS_DNA-bd_CS"/>
</dbReference>
<dbReference type="CDD" id="cd01043">
    <property type="entry name" value="DPS"/>
    <property type="match status" value="1"/>
</dbReference>
<dbReference type="InterPro" id="IPR012347">
    <property type="entry name" value="Ferritin-like"/>
</dbReference>
<dbReference type="Proteomes" id="UP000770629">
    <property type="component" value="Unassembled WGS sequence"/>
</dbReference>
<dbReference type="InterPro" id="IPR002177">
    <property type="entry name" value="DPS_DNA-bd"/>
</dbReference>
<dbReference type="PIRSF" id="PIRSF005900">
    <property type="entry name" value="Dps"/>
    <property type="match status" value="1"/>
</dbReference>
<evidence type="ECO:0000256" key="1">
    <source>
        <dbReference type="ARBA" id="ARBA00009497"/>
    </source>
</evidence>
<dbReference type="RefSeq" id="WP_221118485.1">
    <property type="nucleotide sequence ID" value="NZ_JABDYF010000001.1"/>
</dbReference>
<comment type="caution">
    <text evidence="4">The sequence shown here is derived from an EMBL/GenBank/DDBJ whole genome shotgun (WGS) entry which is preliminary data.</text>
</comment>
<reference evidence="4 5" key="1">
    <citation type="submission" date="2020-04" db="EMBL/GenBank/DDBJ databases">
        <title>Global-level population genomics: horizontal gene transfer, symbiosis and evolution in Rhizobia.</title>
        <authorList>
            <person name="Gai Y."/>
        </authorList>
    </citation>
    <scope>NUCLEOTIDE SEQUENCE [LARGE SCALE GENOMIC DNA]</scope>
    <source>
        <strain evidence="4 5">BLR33</strain>
    </source>
</reference>
<dbReference type="SUPFAM" id="SSF47240">
    <property type="entry name" value="Ferritin-like"/>
    <property type="match status" value="1"/>
</dbReference>